<reference evidence="1" key="1">
    <citation type="journal article" date="2021" name="PeerJ">
        <title>Extensive microbial diversity within the chicken gut microbiome revealed by metagenomics and culture.</title>
        <authorList>
            <person name="Gilroy R."/>
            <person name="Ravi A."/>
            <person name="Getino M."/>
            <person name="Pursley I."/>
            <person name="Horton D.L."/>
            <person name="Alikhan N.F."/>
            <person name="Baker D."/>
            <person name="Gharbi K."/>
            <person name="Hall N."/>
            <person name="Watson M."/>
            <person name="Adriaenssens E.M."/>
            <person name="Foster-Nyarko E."/>
            <person name="Jarju S."/>
            <person name="Secka A."/>
            <person name="Antonio M."/>
            <person name="Oren A."/>
            <person name="Chaudhuri R.R."/>
            <person name="La Ragione R."/>
            <person name="Hildebrand F."/>
            <person name="Pallen M.J."/>
        </authorList>
    </citation>
    <scope>NUCLEOTIDE SEQUENCE</scope>
    <source>
        <strain evidence="1">CHK193-16274</strain>
    </source>
</reference>
<evidence type="ECO:0000313" key="1">
    <source>
        <dbReference type="EMBL" id="HJF41276.1"/>
    </source>
</evidence>
<proteinExistence type="predicted"/>
<reference evidence="1" key="2">
    <citation type="submission" date="2021-09" db="EMBL/GenBank/DDBJ databases">
        <authorList>
            <person name="Gilroy R."/>
        </authorList>
    </citation>
    <scope>NUCLEOTIDE SEQUENCE</scope>
    <source>
        <strain evidence="1">CHK193-16274</strain>
    </source>
</reference>
<gene>
    <name evidence="1" type="ORF">K8V91_10150</name>
</gene>
<evidence type="ECO:0000313" key="2">
    <source>
        <dbReference type="Proteomes" id="UP000749320"/>
    </source>
</evidence>
<accession>A0A921KK42</accession>
<name>A0A921KK42_9FIRM</name>
<organism evidence="1 2">
    <name type="scientific">Thomasclavelia spiroformis</name>
    <dbReference type="NCBI Taxonomy" id="29348"/>
    <lineage>
        <taxon>Bacteria</taxon>
        <taxon>Bacillati</taxon>
        <taxon>Bacillota</taxon>
        <taxon>Erysipelotrichia</taxon>
        <taxon>Erysipelotrichales</taxon>
        <taxon>Coprobacillaceae</taxon>
        <taxon>Thomasclavelia</taxon>
    </lineage>
</organism>
<sequence length="68" mass="8190">MLKKIEKEIEKLEKEKAKLIYSQQGVQKRISDIDIKIKGYKTLKKNYEKLESKFNNYVNPIEEKKDNE</sequence>
<dbReference type="EMBL" id="DYWV01000351">
    <property type="protein sequence ID" value="HJF41276.1"/>
    <property type="molecule type" value="Genomic_DNA"/>
</dbReference>
<dbReference type="Proteomes" id="UP000749320">
    <property type="component" value="Unassembled WGS sequence"/>
</dbReference>
<comment type="caution">
    <text evidence="1">The sequence shown here is derived from an EMBL/GenBank/DDBJ whole genome shotgun (WGS) entry which is preliminary data.</text>
</comment>
<dbReference type="AlphaFoldDB" id="A0A921KK42"/>
<protein>
    <submittedName>
        <fullName evidence="1">Uncharacterized protein</fullName>
    </submittedName>
</protein>